<organism evidence="3 4">
    <name type="scientific">Byssothecium circinans</name>
    <dbReference type="NCBI Taxonomy" id="147558"/>
    <lineage>
        <taxon>Eukaryota</taxon>
        <taxon>Fungi</taxon>
        <taxon>Dikarya</taxon>
        <taxon>Ascomycota</taxon>
        <taxon>Pezizomycotina</taxon>
        <taxon>Dothideomycetes</taxon>
        <taxon>Pleosporomycetidae</taxon>
        <taxon>Pleosporales</taxon>
        <taxon>Massarineae</taxon>
        <taxon>Massarinaceae</taxon>
        <taxon>Byssothecium</taxon>
    </lineage>
</organism>
<protein>
    <submittedName>
        <fullName evidence="3">Alpha/beta-hydrolase</fullName>
    </submittedName>
</protein>
<dbReference type="OrthoDB" id="2152029at2759"/>
<dbReference type="SUPFAM" id="SSF53474">
    <property type="entry name" value="alpha/beta-Hydrolases"/>
    <property type="match status" value="1"/>
</dbReference>
<proteinExistence type="predicted"/>
<dbReference type="InterPro" id="IPR050300">
    <property type="entry name" value="GDXG_lipolytic_enzyme"/>
</dbReference>
<dbReference type="PANTHER" id="PTHR48081:SF31">
    <property type="entry name" value="STERYL ACETYL HYDROLASE MUG81-RELATED"/>
    <property type="match status" value="1"/>
</dbReference>
<dbReference type="InterPro" id="IPR029058">
    <property type="entry name" value="AB_hydrolase_fold"/>
</dbReference>
<dbReference type="Pfam" id="PF07859">
    <property type="entry name" value="Abhydrolase_3"/>
    <property type="match status" value="1"/>
</dbReference>
<dbReference type="PANTHER" id="PTHR48081">
    <property type="entry name" value="AB HYDROLASE SUPERFAMILY PROTEIN C4A8.06C"/>
    <property type="match status" value="1"/>
</dbReference>
<dbReference type="Proteomes" id="UP000800035">
    <property type="component" value="Unassembled WGS sequence"/>
</dbReference>
<evidence type="ECO:0000259" key="2">
    <source>
        <dbReference type="Pfam" id="PF07859"/>
    </source>
</evidence>
<accession>A0A6A5TNH0</accession>
<keyword evidence="4" id="KW-1185">Reference proteome</keyword>
<name>A0A6A5TNH0_9PLEO</name>
<dbReference type="Gene3D" id="3.40.50.1820">
    <property type="entry name" value="alpha/beta hydrolase"/>
    <property type="match status" value="1"/>
</dbReference>
<evidence type="ECO:0000313" key="3">
    <source>
        <dbReference type="EMBL" id="KAF1954255.1"/>
    </source>
</evidence>
<reference evidence="3" key="1">
    <citation type="journal article" date="2020" name="Stud. Mycol.">
        <title>101 Dothideomycetes genomes: a test case for predicting lifestyles and emergence of pathogens.</title>
        <authorList>
            <person name="Haridas S."/>
            <person name="Albert R."/>
            <person name="Binder M."/>
            <person name="Bloem J."/>
            <person name="Labutti K."/>
            <person name="Salamov A."/>
            <person name="Andreopoulos B."/>
            <person name="Baker S."/>
            <person name="Barry K."/>
            <person name="Bills G."/>
            <person name="Bluhm B."/>
            <person name="Cannon C."/>
            <person name="Castanera R."/>
            <person name="Culley D."/>
            <person name="Daum C."/>
            <person name="Ezra D."/>
            <person name="Gonzalez J."/>
            <person name="Henrissat B."/>
            <person name="Kuo A."/>
            <person name="Liang C."/>
            <person name="Lipzen A."/>
            <person name="Lutzoni F."/>
            <person name="Magnuson J."/>
            <person name="Mondo S."/>
            <person name="Nolan M."/>
            <person name="Ohm R."/>
            <person name="Pangilinan J."/>
            <person name="Park H.-J."/>
            <person name="Ramirez L."/>
            <person name="Alfaro M."/>
            <person name="Sun H."/>
            <person name="Tritt A."/>
            <person name="Yoshinaga Y."/>
            <person name="Zwiers L.-H."/>
            <person name="Turgeon B."/>
            <person name="Goodwin S."/>
            <person name="Spatafora J."/>
            <person name="Crous P."/>
            <person name="Grigoriev I."/>
        </authorList>
    </citation>
    <scope>NUCLEOTIDE SEQUENCE</scope>
    <source>
        <strain evidence="3">CBS 675.92</strain>
    </source>
</reference>
<dbReference type="EMBL" id="ML977000">
    <property type="protein sequence ID" value="KAF1954255.1"/>
    <property type="molecule type" value="Genomic_DNA"/>
</dbReference>
<dbReference type="GO" id="GO:0016787">
    <property type="term" value="F:hydrolase activity"/>
    <property type="evidence" value="ECO:0007669"/>
    <property type="project" value="UniProtKB-KW"/>
</dbReference>
<sequence>MQYFDRLVHDLNNRRDRRSSVSVLLLAYTVAPEAVFPTQLQEASNALLYLLNDCNRSPQDIMITGDSAGGNLALALLSHILHPHPEVPKVSLSAPLRGVFLYSPWVSFSTKHPSYTHNATKDLLDASTLIKWTSMFLGTITSDDEAPVADVANNDTHAEPLLAEPSWWQMLPEVTDEMLIFAGGDEIFVDGIRELGDVLQKSWKEGGGEEQRVKMLVGRREAHIGPIMDVMIGIKEKSESQIAIEGWLMSRLV</sequence>
<gene>
    <name evidence="3" type="ORF">CC80DRAFT_130739</name>
</gene>
<evidence type="ECO:0000256" key="1">
    <source>
        <dbReference type="ARBA" id="ARBA00022801"/>
    </source>
</evidence>
<dbReference type="AlphaFoldDB" id="A0A6A5TNH0"/>
<evidence type="ECO:0000313" key="4">
    <source>
        <dbReference type="Proteomes" id="UP000800035"/>
    </source>
</evidence>
<feature type="domain" description="Alpha/beta hydrolase fold-3" evidence="2">
    <location>
        <begin position="17"/>
        <end position="202"/>
    </location>
</feature>
<dbReference type="InterPro" id="IPR013094">
    <property type="entry name" value="AB_hydrolase_3"/>
</dbReference>
<keyword evidence="1 3" id="KW-0378">Hydrolase</keyword>